<dbReference type="AlphaFoldDB" id="A0A841T2T9"/>
<evidence type="ECO:0000313" key="3">
    <source>
        <dbReference type="Proteomes" id="UP000535838"/>
    </source>
</evidence>
<organism evidence="2 3">
    <name type="scientific">Cohnella thailandensis</name>
    <dbReference type="NCBI Taxonomy" id="557557"/>
    <lineage>
        <taxon>Bacteria</taxon>
        <taxon>Bacillati</taxon>
        <taxon>Bacillota</taxon>
        <taxon>Bacilli</taxon>
        <taxon>Bacillales</taxon>
        <taxon>Paenibacillaceae</taxon>
        <taxon>Cohnella</taxon>
    </lineage>
</organism>
<comment type="caution">
    <text evidence="2">The sequence shown here is derived from an EMBL/GenBank/DDBJ whole genome shotgun (WGS) entry which is preliminary data.</text>
</comment>
<dbReference type="CDD" id="cd00077">
    <property type="entry name" value="HDc"/>
    <property type="match status" value="1"/>
</dbReference>
<dbReference type="PROSITE" id="PS51832">
    <property type="entry name" value="HD_GYP"/>
    <property type="match status" value="1"/>
</dbReference>
<dbReference type="InterPro" id="IPR003607">
    <property type="entry name" value="HD/PDEase_dom"/>
</dbReference>
<dbReference type="EMBL" id="JACJVQ010000017">
    <property type="protein sequence ID" value="MBB6636197.1"/>
    <property type="molecule type" value="Genomic_DNA"/>
</dbReference>
<evidence type="ECO:0000259" key="1">
    <source>
        <dbReference type="PROSITE" id="PS51832"/>
    </source>
</evidence>
<gene>
    <name evidence="2" type="ORF">H7B67_18905</name>
</gene>
<dbReference type="SMART" id="SM00471">
    <property type="entry name" value="HDc"/>
    <property type="match status" value="1"/>
</dbReference>
<dbReference type="PANTHER" id="PTHR43155:SF2">
    <property type="entry name" value="CYCLIC DI-GMP PHOSPHODIESTERASE PA4108"/>
    <property type="match status" value="1"/>
</dbReference>
<sequence length="309" mass="34491">MNDKLIEGIKRYGHRYIFVDVAGDRVGRRDYGFKRSIRGLTKDMLQRVFESIRTQSPLPDSQLMEWADHISDAVLQEQEVHVHVGDLELDKEEELISHSVNVTFLSLLTARKLGYKHSALREVAIGSLLHDIGLVRPMDTAVVIRHPVIGLEMARRIKGIPEASLRMIAQHHEQVDGRGFPHGLDGGRIDEASQIVGLSSEFDLFLRDGARKRLPCEGVDFIMSKIDTSFSYGVVSAFVKSYQPYPTGTQVRLTGGLLATVCEQNKGHSCRPVVKLAQFGTRFDLLSHTTFRIEEVLAEPAFSLGGTIA</sequence>
<dbReference type="RefSeq" id="WP_185121420.1">
    <property type="nucleotide sequence ID" value="NZ_JACJVQ010000017.1"/>
</dbReference>
<dbReference type="PANTHER" id="PTHR43155">
    <property type="entry name" value="CYCLIC DI-GMP PHOSPHODIESTERASE PA4108-RELATED"/>
    <property type="match status" value="1"/>
</dbReference>
<dbReference type="InterPro" id="IPR037522">
    <property type="entry name" value="HD_GYP_dom"/>
</dbReference>
<reference evidence="2 3" key="1">
    <citation type="submission" date="2020-08" db="EMBL/GenBank/DDBJ databases">
        <title>Cohnella phylogeny.</title>
        <authorList>
            <person name="Dunlap C."/>
        </authorList>
    </citation>
    <scope>NUCLEOTIDE SEQUENCE [LARGE SCALE GENOMIC DNA]</scope>
    <source>
        <strain evidence="2 3">DSM 25241</strain>
    </source>
</reference>
<dbReference type="Pfam" id="PF01966">
    <property type="entry name" value="HD"/>
    <property type="match status" value="1"/>
</dbReference>
<accession>A0A841T2T9</accession>
<dbReference type="InterPro" id="IPR006675">
    <property type="entry name" value="HDIG_dom"/>
</dbReference>
<keyword evidence="3" id="KW-1185">Reference proteome</keyword>
<dbReference type="Gene3D" id="1.10.3210.10">
    <property type="entry name" value="Hypothetical protein af1432"/>
    <property type="match status" value="1"/>
</dbReference>
<protein>
    <submittedName>
        <fullName evidence="2">HDIG domain-containing protein</fullName>
    </submittedName>
</protein>
<dbReference type="Proteomes" id="UP000535838">
    <property type="component" value="Unassembled WGS sequence"/>
</dbReference>
<evidence type="ECO:0000313" key="2">
    <source>
        <dbReference type="EMBL" id="MBB6636197.1"/>
    </source>
</evidence>
<proteinExistence type="predicted"/>
<feature type="domain" description="HD-GYP" evidence="1">
    <location>
        <begin position="44"/>
        <end position="254"/>
    </location>
</feature>
<dbReference type="NCBIfam" id="TIGR00277">
    <property type="entry name" value="HDIG"/>
    <property type="match status" value="1"/>
</dbReference>
<dbReference type="InterPro" id="IPR006674">
    <property type="entry name" value="HD_domain"/>
</dbReference>
<name>A0A841T2T9_9BACL</name>
<dbReference type="SUPFAM" id="SSF109604">
    <property type="entry name" value="HD-domain/PDEase-like"/>
    <property type="match status" value="1"/>
</dbReference>